<dbReference type="Proteomes" id="UP000010422">
    <property type="component" value="Unassembled WGS sequence"/>
</dbReference>
<dbReference type="GO" id="GO:0006289">
    <property type="term" value="P:nucleotide-excision repair"/>
    <property type="evidence" value="ECO:0007669"/>
    <property type="project" value="InterPro"/>
</dbReference>
<evidence type="ECO:0000313" key="8">
    <source>
        <dbReference type="EMBL" id="CCJ28245.1"/>
    </source>
</evidence>
<dbReference type="GO" id="GO:0003697">
    <property type="term" value="F:single-stranded DNA binding"/>
    <property type="evidence" value="ECO:0007669"/>
    <property type="project" value="InterPro"/>
</dbReference>
<dbReference type="PRINTS" id="PR00853">
    <property type="entry name" value="XPGRADSUPER"/>
</dbReference>
<dbReference type="PANTHER" id="PTHR16171:SF7">
    <property type="entry name" value="DNA REPAIR PROTEIN RAD2"/>
    <property type="match status" value="1"/>
</dbReference>
<dbReference type="GO" id="GO:0005634">
    <property type="term" value="C:nucleus"/>
    <property type="evidence" value="ECO:0007669"/>
    <property type="project" value="UniProtKB-SubCell"/>
</dbReference>
<organism evidence="10">
    <name type="scientific">Pneumocystis jirovecii</name>
    <name type="common">Human pneumocystis pneumonia agent</name>
    <dbReference type="NCBI Taxonomy" id="42068"/>
    <lineage>
        <taxon>Eukaryota</taxon>
        <taxon>Fungi</taxon>
        <taxon>Dikarya</taxon>
        <taxon>Ascomycota</taxon>
        <taxon>Taphrinomycotina</taxon>
        <taxon>Pneumocystomycetes</taxon>
        <taxon>Pneumocystaceae</taxon>
        <taxon>Pneumocystis</taxon>
    </lineage>
</organism>
<dbReference type="GO" id="GO:0004520">
    <property type="term" value="F:DNA endonuclease activity"/>
    <property type="evidence" value="ECO:0007669"/>
    <property type="project" value="TreeGrafter"/>
</dbReference>
<feature type="non-terminal residue" evidence="8">
    <location>
        <position position="126"/>
    </location>
</feature>
<dbReference type="PRINTS" id="PR00066">
    <property type="entry name" value="XRODRMPGMNTG"/>
</dbReference>
<protein>
    <recommendedName>
        <fullName evidence="7">XPG N-terminal domain-containing protein</fullName>
    </recommendedName>
</protein>
<dbReference type="SUPFAM" id="SSF88723">
    <property type="entry name" value="PIN domain-like"/>
    <property type="match status" value="1"/>
</dbReference>
<comment type="caution">
    <text evidence="8">The sequence shown here is derived from an EMBL/GenBank/DDBJ whole genome shotgun (WGS) entry which is preliminary data.</text>
</comment>
<dbReference type="CDD" id="cd09868">
    <property type="entry name" value="PIN_XPG_RAD2"/>
    <property type="match status" value="1"/>
</dbReference>
<dbReference type="PROSITE" id="PS00841">
    <property type="entry name" value="XPG_1"/>
    <property type="match status" value="1"/>
</dbReference>
<keyword evidence="3" id="KW-0255">Endonuclease</keyword>
<dbReference type="InterPro" id="IPR006084">
    <property type="entry name" value="XPG/Rad2"/>
</dbReference>
<dbReference type="PANTHER" id="PTHR16171">
    <property type="entry name" value="DNA REPAIR PROTEIN COMPLEMENTING XP-G CELLS-RELATED"/>
    <property type="match status" value="1"/>
</dbReference>
<evidence type="ECO:0000313" key="10">
    <source>
        <dbReference type="Proteomes" id="UP000010422"/>
    </source>
</evidence>
<comment type="similarity">
    <text evidence="2">Belongs to the XPG/RAD2 endonuclease family. XPG subfamily.</text>
</comment>
<keyword evidence="5" id="KW-0234">DNA repair</keyword>
<dbReference type="VEuPathDB" id="FungiDB:PNEJI1_001604"/>
<keyword evidence="4" id="KW-0227">DNA damage</keyword>
<dbReference type="VEuPathDB" id="FungiDB:PNEJI1_003305"/>
<name>L0P9E1_PNEJI</name>
<dbReference type="EMBL" id="CAKM01000034">
    <property type="protein sequence ID" value="CCJ28245.1"/>
    <property type="molecule type" value="Genomic_DNA"/>
</dbReference>
<keyword evidence="3" id="KW-0540">Nuclease</keyword>
<keyword evidence="6" id="KW-0539">Nucleus</keyword>
<evidence type="ECO:0000313" key="9">
    <source>
        <dbReference type="EMBL" id="CCJ29055.1"/>
    </source>
</evidence>
<reference evidence="8 10" key="1">
    <citation type="journal article" date="2012" name="MBio">
        <title>De novo assembly of the Pneumocystis jirovecii genome from a single bronchoalveolar lavage fluid specimen from a patient.</title>
        <authorList>
            <person name="Cisse O.H."/>
            <person name="Pagni M."/>
            <person name="Hauser P.M."/>
        </authorList>
    </citation>
    <scope>NUCLEOTIDE SEQUENCE [LARGE SCALE GENOMIC DNA]</scope>
    <source>
        <strain evidence="8 10">SE8</strain>
    </source>
</reference>
<dbReference type="SMART" id="SM00485">
    <property type="entry name" value="XPGN"/>
    <property type="match status" value="1"/>
</dbReference>
<accession>L0P9E1</accession>
<evidence type="ECO:0000256" key="1">
    <source>
        <dbReference type="ARBA" id="ARBA00004123"/>
    </source>
</evidence>
<keyword evidence="3" id="KW-0378">Hydrolase</keyword>
<dbReference type="InterPro" id="IPR006085">
    <property type="entry name" value="XPG_DNA_repair_N"/>
</dbReference>
<dbReference type="EMBL" id="CAKM01000151">
    <property type="protein sequence ID" value="CCJ29055.1"/>
    <property type="molecule type" value="Genomic_DNA"/>
</dbReference>
<feature type="domain" description="XPG N-terminal" evidence="7">
    <location>
        <begin position="1"/>
        <end position="98"/>
    </location>
</feature>
<comment type="subcellular location">
    <subcellularLocation>
        <location evidence="1">Nucleus</location>
    </subcellularLocation>
</comment>
<dbReference type="AlphaFoldDB" id="L0P9E1"/>
<sequence length="126" mass="14872">MGVNKLWTILEEVSRLVKLETLSGKILAVDASIWIYQFFKAFRDKEGNYISNGHIIGFFRRICKLLFFGVKPVFVFDGNVPFLKQCVMKKRAEKRLKYEENSEKLAEKIFLLQVKKTVEREIHKKQ</sequence>
<evidence type="ECO:0000256" key="5">
    <source>
        <dbReference type="ARBA" id="ARBA00023204"/>
    </source>
</evidence>
<evidence type="ECO:0000256" key="2">
    <source>
        <dbReference type="ARBA" id="ARBA00005283"/>
    </source>
</evidence>
<dbReference type="GO" id="GO:0016788">
    <property type="term" value="F:hydrolase activity, acting on ester bonds"/>
    <property type="evidence" value="ECO:0007669"/>
    <property type="project" value="InterPro"/>
</dbReference>
<gene>
    <name evidence="9" type="ORF">PNEJI1_001604</name>
    <name evidence="8" type="ORF">PNEJI1_003305</name>
</gene>
<evidence type="ECO:0000256" key="3">
    <source>
        <dbReference type="ARBA" id="ARBA00022759"/>
    </source>
</evidence>
<dbReference type="Pfam" id="PF00752">
    <property type="entry name" value="XPG_N"/>
    <property type="match status" value="1"/>
</dbReference>
<evidence type="ECO:0000256" key="4">
    <source>
        <dbReference type="ARBA" id="ARBA00022763"/>
    </source>
</evidence>
<proteinExistence type="inferred from homology"/>
<dbReference type="STRING" id="1209962.L0P9E1"/>
<evidence type="ECO:0000259" key="7">
    <source>
        <dbReference type="SMART" id="SM00485"/>
    </source>
</evidence>
<dbReference type="InterPro" id="IPR019974">
    <property type="entry name" value="XPG_CS"/>
</dbReference>
<evidence type="ECO:0000256" key="6">
    <source>
        <dbReference type="ARBA" id="ARBA00023242"/>
    </source>
</evidence>
<dbReference type="Gene3D" id="3.40.50.1010">
    <property type="entry name" value="5'-nuclease"/>
    <property type="match status" value="1"/>
</dbReference>
<dbReference type="InterPro" id="IPR029060">
    <property type="entry name" value="PIN-like_dom_sf"/>
</dbReference>
<dbReference type="InterPro" id="IPR001044">
    <property type="entry name" value="XPG/Rad2_eukaryotes"/>
</dbReference>